<evidence type="ECO:0000256" key="5">
    <source>
        <dbReference type="ARBA" id="ARBA00022692"/>
    </source>
</evidence>
<dbReference type="InterPro" id="IPR025383">
    <property type="entry name" value="MrpA_C/MbhD"/>
</dbReference>
<evidence type="ECO:0000256" key="7">
    <source>
        <dbReference type="ARBA" id="ARBA00023065"/>
    </source>
</evidence>
<keyword evidence="7" id="KW-0406">Ion transport</keyword>
<dbReference type="PANTHER" id="PTHR43373">
    <property type="entry name" value="NA(+)/H(+) ANTIPORTER SUBUNIT"/>
    <property type="match status" value="1"/>
</dbReference>
<dbReference type="GO" id="GO:0006811">
    <property type="term" value="P:monoatomic ion transport"/>
    <property type="evidence" value="ECO:0007669"/>
    <property type="project" value="UniProtKB-KW"/>
</dbReference>
<keyword evidence="5 9" id="KW-0812">Transmembrane</keyword>
<gene>
    <name evidence="15" type="ORF">C4F49_06720</name>
</gene>
<reference evidence="15" key="1">
    <citation type="submission" date="2018-02" db="EMBL/GenBank/DDBJ databases">
        <authorList>
            <person name="Vasarhelyi B.M."/>
            <person name="Deshmukh S."/>
            <person name="Balint B."/>
            <person name="Kukolya J."/>
        </authorList>
    </citation>
    <scope>NUCLEOTIDE SEQUENCE</scope>
    <source>
        <strain evidence="15">KB22</strain>
    </source>
</reference>
<dbReference type="InterPro" id="IPR050616">
    <property type="entry name" value="CPA3_Na-H_Antiporter_A"/>
</dbReference>
<feature type="transmembrane region" description="Helical" evidence="10">
    <location>
        <begin position="448"/>
        <end position="470"/>
    </location>
</feature>
<feature type="transmembrane region" description="Helical" evidence="10">
    <location>
        <begin position="296"/>
        <end position="314"/>
    </location>
</feature>
<dbReference type="EMBL" id="PRDK01000004">
    <property type="protein sequence ID" value="MBE8713366.1"/>
    <property type="molecule type" value="Genomic_DNA"/>
</dbReference>
<accession>A0A928YPP3</accession>
<evidence type="ECO:0000256" key="3">
    <source>
        <dbReference type="ARBA" id="ARBA00022449"/>
    </source>
</evidence>
<sequence>MLLTVLLGLILSIFLVPFGKFVKSKWSVLLTLVPGLIFVYYLFHISSVSEGSVFFQHTDWIPSLGINFDFKLDGLSLLFVLLISGVGTAIFFYALSYLKGHPFIDRFFGYLCLFMAAMMGVVLSDNILLLFVFWELTSISSFFLIGFNNDNQDSRKSALTALSITGIGGFFLLAGLILIGNVAGTFSFTELIDKRDVLINHNLYPAILGFVFLGAFTKSAQFPFHFWLPGAMKAPTPVSAYLHSATMVKAGIYLLARFFPILGGTDLWMYTLVGVGGFTMLYASIHSLFRVDLKGILAYSTISALGILTFLIGMGTKESIIAASVFVLVHALYKATLFLVTGIIDHETGTRDITVLSGLRKVLPPVFLASGLAALSSAGLPLTFGFIGKDLIYEATLHFEENWALILTILAVVTNTGLVVAGFLAGLKPFTGKLPQSFEKVHLPYKSMWIPPLILAVLGLVFGVLPGVTGNLLNHQAANAILGQETSMHLAIWHGSVNTVLILSLATLACGIFIYLSFKPSYSKLQFIEKFENLSPKHIFKGYAVDIFRFSTWYTNKLHNGYLRSYHLKIILFAEILLGYKLWISGPVSIDFSNLSTLSIYEVGVVLVLIGALFIVVTTPSRLTSVVSMSVIGYCICLIYVFYSAPDLAMTQFSIDTLSTVLFVLVLYKLPGFINFTGKAVLYRDGIVALGFGAILSLIALKVNNEPVVKEITEFYGENSYLLAKGKNVVNVILVDFRGIDTMFETVVLSIAAIGVYSLLRLRLKPTEKE</sequence>
<evidence type="ECO:0000313" key="16">
    <source>
        <dbReference type="Proteomes" id="UP000616201"/>
    </source>
</evidence>
<feature type="transmembrane region" description="Helical" evidence="10">
    <location>
        <begin position="649"/>
        <end position="670"/>
    </location>
</feature>
<dbReference type="Pfam" id="PF13244">
    <property type="entry name" value="MbhD"/>
    <property type="match status" value="1"/>
</dbReference>
<proteinExistence type="predicted"/>
<feature type="domain" description="NADH:quinone oxidoreductase/Mrp antiporter transmembrane" evidence="11">
    <location>
        <begin position="124"/>
        <end position="413"/>
    </location>
</feature>
<evidence type="ECO:0000256" key="4">
    <source>
        <dbReference type="ARBA" id="ARBA00022475"/>
    </source>
</evidence>
<evidence type="ECO:0000259" key="14">
    <source>
        <dbReference type="Pfam" id="PF20501"/>
    </source>
</evidence>
<dbReference type="Proteomes" id="UP000616201">
    <property type="component" value="Unassembled WGS sequence"/>
</dbReference>
<dbReference type="AlphaFoldDB" id="A0A928YPP3"/>
<feature type="transmembrane region" description="Helical" evidence="10">
    <location>
        <begin position="490"/>
        <end position="516"/>
    </location>
</feature>
<feature type="transmembrane region" description="Helical" evidence="10">
    <location>
        <begin position="598"/>
        <end position="616"/>
    </location>
</feature>
<keyword evidence="6 10" id="KW-1133">Transmembrane helix</keyword>
<feature type="transmembrane region" description="Helical" evidence="10">
    <location>
        <begin position="75"/>
        <end position="95"/>
    </location>
</feature>
<feature type="transmembrane region" description="Helical" evidence="10">
    <location>
        <begin position="742"/>
        <end position="760"/>
    </location>
</feature>
<feature type="transmembrane region" description="Helical" evidence="10">
    <location>
        <begin position="566"/>
        <end position="586"/>
    </location>
</feature>
<feature type="transmembrane region" description="Helical" evidence="10">
    <location>
        <begin position="159"/>
        <end position="183"/>
    </location>
</feature>
<feature type="domain" description="NADH-Ubiquinone oxidoreductase (complex I) chain 5 N-terminal" evidence="12">
    <location>
        <begin position="61"/>
        <end position="108"/>
    </location>
</feature>
<keyword evidence="3" id="KW-0050">Antiport</keyword>
<feature type="domain" description="MrpA C-terminal/MbhE" evidence="14">
    <location>
        <begin position="683"/>
        <end position="768"/>
    </location>
</feature>
<evidence type="ECO:0000256" key="1">
    <source>
        <dbReference type="ARBA" id="ARBA00004651"/>
    </source>
</evidence>
<feature type="transmembrane region" description="Helical" evidence="10">
    <location>
        <begin position="365"/>
        <end position="388"/>
    </location>
</feature>
<dbReference type="GO" id="GO:0005886">
    <property type="term" value="C:plasma membrane"/>
    <property type="evidence" value="ECO:0007669"/>
    <property type="project" value="UniProtKB-SubCell"/>
</dbReference>
<keyword evidence="4" id="KW-1003">Cell membrane</keyword>
<evidence type="ECO:0000259" key="12">
    <source>
        <dbReference type="Pfam" id="PF00662"/>
    </source>
</evidence>
<dbReference type="PRINTS" id="PR01434">
    <property type="entry name" value="NADHDHGNASE5"/>
</dbReference>
<feature type="transmembrane region" description="Helical" evidence="10">
    <location>
        <begin position="29"/>
        <end position="55"/>
    </location>
</feature>
<organism evidence="15 16">
    <name type="scientific">Sphingobacterium hungaricum</name>
    <dbReference type="NCBI Taxonomy" id="2082723"/>
    <lineage>
        <taxon>Bacteria</taxon>
        <taxon>Pseudomonadati</taxon>
        <taxon>Bacteroidota</taxon>
        <taxon>Sphingobacteriia</taxon>
        <taxon>Sphingobacteriales</taxon>
        <taxon>Sphingobacteriaceae</taxon>
        <taxon>Sphingobacterium</taxon>
    </lineage>
</organism>
<dbReference type="Pfam" id="PF00662">
    <property type="entry name" value="Proton_antipo_N"/>
    <property type="match status" value="1"/>
</dbReference>
<dbReference type="InterPro" id="IPR001516">
    <property type="entry name" value="Proton_antipo_N"/>
</dbReference>
<comment type="subcellular location">
    <subcellularLocation>
        <location evidence="1">Cell membrane</location>
        <topology evidence="1">Multi-pass membrane protein</topology>
    </subcellularLocation>
    <subcellularLocation>
        <location evidence="9">Membrane</location>
        <topology evidence="9">Multi-pass membrane protein</topology>
    </subcellularLocation>
</comment>
<feature type="transmembrane region" description="Helical" evidence="10">
    <location>
        <begin position="682"/>
        <end position="701"/>
    </location>
</feature>
<evidence type="ECO:0000256" key="10">
    <source>
        <dbReference type="SAM" id="Phobius"/>
    </source>
</evidence>
<evidence type="ECO:0000313" key="15">
    <source>
        <dbReference type="EMBL" id="MBE8713366.1"/>
    </source>
</evidence>
<feature type="transmembrane region" description="Helical" evidence="10">
    <location>
        <begin position="320"/>
        <end position="344"/>
    </location>
</feature>
<feature type="transmembrane region" description="Helical" evidence="10">
    <location>
        <begin position="6"/>
        <end position="22"/>
    </location>
</feature>
<feature type="domain" description="MrpA C-terminal/MbhD" evidence="13">
    <location>
        <begin position="608"/>
        <end position="671"/>
    </location>
</feature>
<comment type="caution">
    <text evidence="15">The sequence shown here is derived from an EMBL/GenBank/DDBJ whole genome shotgun (WGS) entry which is preliminary data.</text>
</comment>
<dbReference type="InterPro" id="IPR001750">
    <property type="entry name" value="ND/Mrp_TM"/>
</dbReference>
<feature type="transmembrane region" description="Helical" evidence="10">
    <location>
        <begin position="107"/>
        <end position="123"/>
    </location>
</feature>
<evidence type="ECO:0000259" key="13">
    <source>
        <dbReference type="Pfam" id="PF13244"/>
    </source>
</evidence>
<keyword evidence="2" id="KW-0813">Transport</keyword>
<feature type="transmembrane region" description="Helical" evidence="10">
    <location>
        <begin position="203"/>
        <end position="228"/>
    </location>
</feature>
<dbReference type="PANTHER" id="PTHR43373:SF1">
    <property type="entry name" value="NA(+)_H(+) ANTIPORTER SUBUNIT A"/>
    <property type="match status" value="1"/>
</dbReference>
<dbReference type="Pfam" id="PF20501">
    <property type="entry name" value="MbhE"/>
    <property type="match status" value="1"/>
</dbReference>
<evidence type="ECO:0000259" key="11">
    <source>
        <dbReference type="Pfam" id="PF00361"/>
    </source>
</evidence>
<feature type="transmembrane region" description="Helical" evidence="10">
    <location>
        <begin position="403"/>
        <end position="427"/>
    </location>
</feature>
<feature type="transmembrane region" description="Helical" evidence="10">
    <location>
        <begin position="623"/>
        <end position="643"/>
    </location>
</feature>
<feature type="transmembrane region" description="Helical" evidence="10">
    <location>
        <begin position="267"/>
        <end position="289"/>
    </location>
</feature>
<evidence type="ECO:0000256" key="2">
    <source>
        <dbReference type="ARBA" id="ARBA00022448"/>
    </source>
</evidence>
<keyword evidence="16" id="KW-1185">Reference proteome</keyword>
<evidence type="ECO:0000256" key="6">
    <source>
        <dbReference type="ARBA" id="ARBA00022989"/>
    </source>
</evidence>
<evidence type="ECO:0000256" key="9">
    <source>
        <dbReference type="RuleBase" id="RU000320"/>
    </source>
</evidence>
<name>A0A928YPP3_9SPHI</name>
<evidence type="ECO:0000256" key="8">
    <source>
        <dbReference type="ARBA" id="ARBA00023136"/>
    </source>
</evidence>
<dbReference type="Pfam" id="PF00361">
    <property type="entry name" value="Proton_antipo_M"/>
    <property type="match status" value="1"/>
</dbReference>
<dbReference type="RefSeq" id="WP_196935308.1">
    <property type="nucleotide sequence ID" value="NZ_MU158698.1"/>
</dbReference>
<protein>
    <submittedName>
        <fullName evidence="15">Na(+)/H(+) antiporter subunit A</fullName>
    </submittedName>
</protein>
<keyword evidence="8 10" id="KW-0472">Membrane</keyword>
<dbReference type="InterPro" id="IPR046806">
    <property type="entry name" value="MrpA_C/MbhE"/>
</dbReference>
<dbReference type="NCBIfam" id="NF009287">
    <property type="entry name" value="PRK12647.1"/>
    <property type="match status" value="1"/>
</dbReference>
<dbReference type="GO" id="GO:0015297">
    <property type="term" value="F:antiporter activity"/>
    <property type="evidence" value="ECO:0007669"/>
    <property type="project" value="UniProtKB-KW"/>
</dbReference>